<dbReference type="OrthoDB" id="9789524at2"/>
<dbReference type="Pfam" id="PF13749">
    <property type="entry name" value="HATPase_c_4"/>
    <property type="match status" value="1"/>
</dbReference>
<dbReference type="Pfam" id="PF04326">
    <property type="entry name" value="SLFN_AlbA_2"/>
    <property type="match status" value="1"/>
</dbReference>
<organism evidence="2 3">
    <name type="scientific">Oceanidesulfovibrio indonesiensis</name>
    <dbReference type="NCBI Taxonomy" id="54767"/>
    <lineage>
        <taxon>Bacteria</taxon>
        <taxon>Pseudomonadati</taxon>
        <taxon>Thermodesulfobacteriota</taxon>
        <taxon>Desulfovibrionia</taxon>
        <taxon>Desulfovibrionales</taxon>
        <taxon>Desulfovibrionaceae</taxon>
        <taxon>Oceanidesulfovibrio</taxon>
    </lineage>
</organism>
<dbReference type="EMBL" id="QMIE01000008">
    <property type="protein sequence ID" value="TVM17097.1"/>
    <property type="molecule type" value="Genomic_DNA"/>
</dbReference>
<comment type="caution">
    <text evidence="2">The sequence shown here is derived from an EMBL/GenBank/DDBJ whole genome shotgun (WGS) entry which is preliminary data.</text>
</comment>
<dbReference type="PANTHER" id="PTHR30595">
    <property type="entry name" value="GLPR-RELATED TRANSCRIPTIONAL REPRESSOR"/>
    <property type="match status" value="1"/>
</dbReference>
<evidence type="ECO:0000259" key="1">
    <source>
        <dbReference type="Pfam" id="PF04326"/>
    </source>
</evidence>
<dbReference type="InterPro" id="IPR038461">
    <property type="entry name" value="Schlafen_AlbA_2_dom_sf"/>
</dbReference>
<feature type="domain" description="Schlafen AlbA-2" evidence="1">
    <location>
        <begin position="19"/>
        <end position="140"/>
    </location>
</feature>
<keyword evidence="3" id="KW-1185">Reference proteome</keyword>
<dbReference type="InterPro" id="IPR038475">
    <property type="entry name" value="RecG_C_sf"/>
</dbReference>
<gene>
    <name evidence="2" type="ORF">DPQ33_09870</name>
</gene>
<proteinExistence type="predicted"/>
<dbReference type="InterPro" id="IPR007421">
    <property type="entry name" value="Schlafen_AlbA_2_dom"/>
</dbReference>
<sequence>MTTSTFSKMITELTRLQQETEWVEFKENRAEPEEIGEYISALSNSAALVGERAGFLVWGVENGTHRIVGTTFDPASARVGSQELESWLVNHLSPRLHFRWHSGTVEGAHVVALEVPAARGYPVRFKDFEFIRVGSYKKKLKDYPDKAKALWKIFERTSFERDIAAEGIDASEVLALLDYPAYFDAVGVPLPENREGILDKLKQERFVLTRQDGGYDITNLGAILFAKDLGKFDRLGRKALRVIFYNGPNRIETIREQTGVKGYIVGYEGAVSYINDRLPANEIIGQALRTEMRMYPEIAIRELVANALIHQDFSIPGAGPMVEIFSDRMEFTNPGQSLIDPLRLIDHRPRSRNEDLAAFMRRVNICEERGSGIDKVITAVEQHQLPPPDFRIVGDNTVAVLFAPKKLAEMDPAEKIRACYQHACLCHESNTRMTNASLRKRFGIKDKNYATASRIIGDTIKAELVRPFDPEGGSKRLASYVPFWA</sequence>
<dbReference type="PANTHER" id="PTHR30595:SF6">
    <property type="entry name" value="SCHLAFEN ALBA-2 DOMAIN-CONTAINING PROTEIN"/>
    <property type="match status" value="1"/>
</dbReference>
<dbReference type="AlphaFoldDB" id="A0A7M3MEX7"/>
<accession>A0A7M3MEX7</accession>
<name>A0A7M3MEX7_9BACT</name>
<protein>
    <submittedName>
        <fullName evidence="2">Transcriptional regulator</fullName>
    </submittedName>
</protein>
<dbReference type="RefSeq" id="WP_144303055.1">
    <property type="nucleotide sequence ID" value="NZ_QMIE01000008.1"/>
</dbReference>
<evidence type="ECO:0000313" key="2">
    <source>
        <dbReference type="EMBL" id="TVM17097.1"/>
    </source>
</evidence>
<dbReference type="Gene3D" id="3.30.565.60">
    <property type="match status" value="1"/>
</dbReference>
<dbReference type="Gene3D" id="3.30.950.30">
    <property type="entry name" value="Schlafen, AAA domain"/>
    <property type="match status" value="1"/>
</dbReference>
<reference evidence="2 3" key="1">
    <citation type="submission" date="2018-06" db="EMBL/GenBank/DDBJ databases">
        <title>Complete genome of Desulfovibrio indonesiensis P37SLT.</title>
        <authorList>
            <person name="Crispim J.S."/>
            <person name="Vidigal P.M.P."/>
            <person name="Silva L.C.F."/>
            <person name="Laguardia C.N."/>
            <person name="Araujo L.C."/>
            <person name="Dias R.S."/>
            <person name="Sousa M.P."/>
            <person name="Paula S.O."/>
            <person name="Silva C."/>
        </authorList>
    </citation>
    <scope>NUCLEOTIDE SEQUENCE [LARGE SCALE GENOMIC DNA]</scope>
    <source>
        <strain evidence="2 3">P37SLT</strain>
    </source>
</reference>
<evidence type="ECO:0000313" key="3">
    <source>
        <dbReference type="Proteomes" id="UP000448292"/>
    </source>
</evidence>
<dbReference type="Proteomes" id="UP000448292">
    <property type="component" value="Unassembled WGS sequence"/>
</dbReference>